<accession>A0A8J1XRF6</accession>
<dbReference type="InterPro" id="IPR002109">
    <property type="entry name" value="Glutaredoxin"/>
</dbReference>
<evidence type="ECO:0000256" key="3">
    <source>
        <dbReference type="ARBA" id="ARBA00023284"/>
    </source>
</evidence>
<dbReference type="Gene3D" id="3.40.30.10">
    <property type="entry name" value="Glutaredoxin"/>
    <property type="match status" value="1"/>
</dbReference>
<gene>
    <name evidence="4" type="ORF">OFUS_LOCUS3416</name>
</gene>
<keyword evidence="3" id="KW-0676">Redox-active center</keyword>
<dbReference type="CDD" id="cd04371">
    <property type="entry name" value="DEP"/>
    <property type="match status" value="1"/>
</dbReference>
<dbReference type="EMBL" id="CAIIXF020000001">
    <property type="protein sequence ID" value="CAH1776221.1"/>
    <property type="molecule type" value="Genomic_DNA"/>
</dbReference>
<evidence type="ECO:0000256" key="1">
    <source>
        <dbReference type="ARBA" id="ARBA00002549"/>
    </source>
</evidence>
<dbReference type="GO" id="GO:0035556">
    <property type="term" value="P:intracellular signal transduction"/>
    <property type="evidence" value="ECO:0007669"/>
    <property type="project" value="InterPro"/>
</dbReference>
<dbReference type="InterPro" id="IPR036388">
    <property type="entry name" value="WH-like_DNA-bd_sf"/>
</dbReference>
<name>A0A8J1XRF6_OWEFU</name>
<dbReference type="PANTHER" id="PTHR34386:SF1">
    <property type="entry name" value="GLUTAREDOXIN-LIKE PROTEIN NRDH"/>
    <property type="match status" value="1"/>
</dbReference>
<dbReference type="SUPFAM" id="SSF46785">
    <property type="entry name" value="Winged helix' DNA-binding domain"/>
    <property type="match status" value="1"/>
</dbReference>
<dbReference type="PANTHER" id="PTHR34386">
    <property type="entry name" value="GLUTAREDOXIN"/>
    <property type="match status" value="1"/>
</dbReference>
<dbReference type="OrthoDB" id="418495at2759"/>
<dbReference type="InterPro" id="IPR011767">
    <property type="entry name" value="GLR_AS"/>
</dbReference>
<organism evidence="4 5">
    <name type="scientific">Owenia fusiformis</name>
    <name type="common">Polychaete worm</name>
    <dbReference type="NCBI Taxonomy" id="6347"/>
    <lineage>
        <taxon>Eukaryota</taxon>
        <taxon>Metazoa</taxon>
        <taxon>Spiralia</taxon>
        <taxon>Lophotrochozoa</taxon>
        <taxon>Annelida</taxon>
        <taxon>Polychaeta</taxon>
        <taxon>Sedentaria</taxon>
        <taxon>Canalipalpata</taxon>
        <taxon>Sabellida</taxon>
        <taxon>Oweniida</taxon>
        <taxon>Oweniidae</taxon>
        <taxon>Owenia</taxon>
    </lineage>
</organism>
<dbReference type="PROSITE" id="PS51354">
    <property type="entry name" value="GLUTAREDOXIN_2"/>
    <property type="match status" value="1"/>
</dbReference>
<dbReference type="SUPFAM" id="SSF52833">
    <property type="entry name" value="Thioredoxin-like"/>
    <property type="match status" value="1"/>
</dbReference>
<keyword evidence="5" id="KW-1185">Reference proteome</keyword>
<dbReference type="InterPro" id="IPR036390">
    <property type="entry name" value="WH_DNA-bd_sf"/>
</dbReference>
<dbReference type="Gene3D" id="1.10.10.10">
    <property type="entry name" value="Winged helix-like DNA-binding domain superfamily/Winged helix DNA-binding domain"/>
    <property type="match status" value="1"/>
</dbReference>
<dbReference type="InterPro" id="IPR014025">
    <property type="entry name" value="Glutaredoxin_subgr"/>
</dbReference>
<dbReference type="GO" id="GO:0045454">
    <property type="term" value="P:cell redox homeostasis"/>
    <property type="evidence" value="ECO:0007669"/>
    <property type="project" value="TreeGrafter"/>
</dbReference>
<dbReference type="AlphaFoldDB" id="A0A8J1XRF6"/>
<evidence type="ECO:0000313" key="5">
    <source>
        <dbReference type="Proteomes" id="UP000749559"/>
    </source>
</evidence>
<dbReference type="InterPro" id="IPR006869">
    <property type="entry name" value="DUF547"/>
</dbReference>
<dbReference type="InterPro" id="IPR036249">
    <property type="entry name" value="Thioredoxin-like_sf"/>
</dbReference>
<comment type="caution">
    <text evidence="4">The sequence shown here is derived from an EMBL/GenBank/DDBJ whole genome shotgun (WGS) entry which is preliminary data.</text>
</comment>
<evidence type="ECO:0000256" key="2">
    <source>
        <dbReference type="ARBA" id="ARBA00023157"/>
    </source>
</evidence>
<proteinExistence type="predicted"/>
<dbReference type="InterPro" id="IPR000591">
    <property type="entry name" value="DEP_dom"/>
</dbReference>
<dbReference type="PROSITE" id="PS50186">
    <property type="entry name" value="DEP"/>
    <property type="match status" value="1"/>
</dbReference>
<dbReference type="PRINTS" id="PR00160">
    <property type="entry name" value="GLUTAREDOXIN"/>
</dbReference>
<sequence>MIDGMMYIRLVWNLIFEGIYFCYAFMRYLLGFNTLRPLFTITRTMDLRGRIVVYSIVGCPHCMQAKNTLTEKSLPYTDISLSDYPQCRGFVKEKTGKQTVPQIFFNSTHIGGNAELQTLITENGPAWEKLLEDVKHNEPPADAPKMPDPSLKVKDADGEIEFICEPDEYAKLVEELKKSGLIKDHRKGLTVHRNSFIGKEFVDWVVKTKNLSRVTAVNIGQQLIDQHFGNQVDTKAHFLDDSTYYRLIEDDDSSALNAGGTSSCQPRPASELGEDLRKLILKIYNAHLSPDGKKVDYKGIANNADFATYMKLTKELVRVQVERATRETKLAFFINIYNALVIHANVVKGPPVNLWQRYKFFNTVRYIIAGHSYSLQDIENGVLRANRKGVGMFSKPFGKTDARLTVALSEPEPLIHFALVCGAKSCPPIKTYSSDDVMAQLKVAAESFLEGDDGISINMAKKEVSLSQIFKWYKPDFGDTNEEVVQWIKNAMGDGEKRSLLVELLLGSKFKVTYQPYDWGVNSK</sequence>
<evidence type="ECO:0000313" key="4">
    <source>
        <dbReference type="EMBL" id="CAH1776221.1"/>
    </source>
</evidence>
<dbReference type="InterPro" id="IPR051548">
    <property type="entry name" value="Grx-like_ET"/>
</dbReference>
<dbReference type="PROSITE" id="PS00195">
    <property type="entry name" value="GLUTAREDOXIN_1"/>
    <property type="match status" value="1"/>
</dbReference>
<dbReference type="Proteomes" id="UP000749559">
    <property type="component" value="Unassembled WGS sequence"/>
</dbReference>
<keyword evidence="2" id="KW-1015">Disulfide bond</keyword>
<dbReference type="SMART" id="SM00049">
    <property type="entry name" value="DEP"/>
    <property type="match status" value="1"/>
</dbReference>
<comment type="function">
    <text evidence="1">Has a glutathione-disulfide oxidoreductase activity in the presence of NADPH and glutathione reductase. Reduces low molecular weight disulfides and proteins.</text>
</comment>
<dbReference type="Pfam" id="PF00462">
    <property type="entry name" value="Glutaredoxin"/>
    <property type="match status" value="1"/>
</dbReference>
<reference evidence="4" key="1">
    <citation type="submission" date="2022-03" db="EMBL/GenBank/DDBJ databases">
        <authorList>
            <person name="Martin C."/>
        </authorList>
    </citation>
    <scope>NUCLEOTIDE SEQUENCE</scope>
</reference>
<dbReference type="GO" id="GO:0009055">
    <property type="term" value="F:electron transfer activity"/>
    <property type="evidence" value="ECO:0007669"/>
    <property type="project" value="TreeGrafter"/>
</dbReference>
<dbReference type="Pfam" id="PF00610">
    <property type="entry name" value="DEP"/>
    <property type="match status" value="1"/>
</dbReference>
<dbReference type="Pfam" id="PF04784">
    <property type="entry name" value="DUF547"/>
    <property type="match status" value="1"/>
</dbReference>
<protein>
    <submittedName>
        <fullName evidence="4">Uncharacterized protein</fullName>
    </submittedName>
</protein>